<keyword evidence="2" id="KW-1185">Reference proteome</keyword>
<dbReference type="PROSITE" id="PS50181">
    <property type="entry name" value="FBOX"/>
    <property type="match status" value="1"/>
</dbReference>
<dbReference type="Proteomes" id="UP000887563">
    <property type="component" value="Unplaced"/>
</dbReference>
<dbReference type="InterPro" id="IPR001810">
    <property type="entry name" value="F-box_dom"/>
</dbReference>
<dbReference type="SUPFAM" id="SSF81383">
    <property type="entry name" value="F-box domain"/>
    <property type="match status" value="1"/>
</dbReference>
<dbReference type="AlphaFoldDB" id="A0A914MW12"/>
<reference evidence="3" key="1">
    <citation type="submission" date="2022-11" db="UniProtKB">
        <authorList>
            <consortium name="WormBaseParasite"/>
        </authorList>
    </citation>
    <scope>IDENTIFICATION</scope>
</reference>
<evidence type="ECO:0000313" key="3">
    <source>
        <dbReference type="WBParaSite" id="Minc3s02553g30610"/>
    </source>
</evidence>
<feature type="domain" description="F-box" evidence="1">
    <location>
        <begin position="1"/>
        <end position="46"/>
    </location>
</feature>
<protein>
    <submittedName>
        <fullName evidence="3">F-box domain-containing protein</fullName>
    </submittedName>
</protein>
<dbReference type="WBParaSite" id="Minc3s02553g30610">
    <property type="protein sequence ID" value="Minc3s02553g30610"/>
    <property type="gene ID" value="Minc3s02553g30610"/>
</dbReference>
<accession>A0A914MW12</accession>
<name>A0A914MW12_MELIC</name>
<proteinExistence type="predicted"/>
<dbReference type="Pfam" id="PF00646">
    <property type="entry name" value="F-box"/>
    <property type="match status" value="1"/>
</dbReference>
<organism evidence="2 3">
    <name type="scientific">Meloidogyne incognita</name>
    <name type="common">Southern root-knot nematode worm</name>
    <name type="synonym">Oxyuris incognita</name>
    <dbReference type="NCBI Taxonomy" id="6306"/>
    <lineage>
        <taxon>Eukaryota</taxon>
        <taxon>Metazoa</taxon>
        <taxon>Ecdysozoa</taxon>
        <taxon>Nematoda</taxon>
        <taxon>Chromadorea</taxon>
        <taxon>Rhabditida</taxon>
        <taxon>Tylenchina</taxon>
        <taxon>Tylenchomorpha</taxon>
        <taxon>Tylenchoidea</taxon>
        <taxon>Meloidogynidae</taxon>
        <taxon>Meloidogyninae</taxon>
        <taxon>Meloidogyne</taxon>
        <taxon>Meloidogyne incognita group</taxon>
    </lineage>
</organism>
<sequence length="336" mass="39880">MISLPIEVQLYILKYLNFNELISVKQTNSYFCNLISKYERELARRKFYSFSLKNKNELYSDNVIDLPSSNFKLNLTDQLKEKWEAAIDKSTRLFSHSSKKLFICMSQTDDRNSPYYILKLPNLPNNFKQMIIIRYWLEQLFKCDFEYCNFGTVVFNPEMINILFDNDKTISLQFNIECPTLIAGKKTFRNVLKFYLNHLSNSEYLKIVLYHVDITEHRINILFNIMINKGNKKFLKISAECYEIAKLCDLIIEHIITSKDCSNMVPKITLWSSYFPDFKLNERAENVEIDDSDDPDIIYTRYQIANIYNPKVRFSFENVDIAASAIYYIDIRKMEE</sequence>
<dbReference type="InterPro" id="IPR036047">
    <property type="entry name" value="F-box-like_dom_sf"/>
</dbReference>
<evidence type="ECO:0000313" key="2">
    <source>
        <dbReference type="Proteomes" id="UP000887563"/>
    </source>
</evidence>
<evidence type="ECO:0000259" key="1">
    <source>
        <dbReference type="PROSITE" id="PS50181"/>
    </source>
</evidence>